<proteinExistence type="predicted"/>
<dbReference type="Gene3D" id="1.20.1250.20">
    <property type="entry name" value="MFS general substrate transporter like domains"/>
    <property type="match status" value="2"/>
</dbReference>
<feature type="transmembrane region" description="Helical" evidence="6">
    <location>
        <begin position="365"/>
        <end position="386"/>
    </location>
</feature>
<dbReference type="CDD" id="cd17370">
    <property type="entry name" value="MFS_MJ1317_like"/>
    <property type="match status" value="1"/>
</dbReference>
<dbReference type="InterPro" id="IPR011701">
    <property type="entry name" value="MFS"/>
</dbReference>
<feature type="transmembrane region" description="Helical" evidence="6">
    <location>
        <begin position="215"/>
        <end position="236"/>
    </location>
</feature>
<dbReference type="GO" id="GO:0022857">
    <property type="term" value="F:transmembrane transporter activity"/>
    <property type="evidence" value="ECO:0007669"/>
    <property type="project" value="InterPro"/>
</dbReference>
<feature type="transmembrane region" description="Helical" evidence="6">
    <location>
        <begin position="171"/>
        <end position="194"/>
    </location>
</feature>
<evidence type="ECO:0000256" key="3">
    <source>
        <dbReference type="ARBA" id="ARBA00022692"/>
    </source>
</evidence>
<dbReference type="InterPro" id="IPR020846">
    <property type="entry name" value="MFS_dom"/>
</dbReference>
<dbReference type="EMBL" id="BEHT01000015">
    <property type="protein sequence ID" value="GBC98781.1"/>
    <property type="molecule type" value="Genomic_DNA"/>
</dbReference>
<dbReference type="AlphaFoldDB" id="A0A2H5XC60"/>
<feature type="transmembrane region" description="Helical" evidence="6">
    <location>
        <begin position="248"/>
        <end position="268"/>
    </location>
</feature>
<evidence type="ECO:0000256" key="5">
    <source>
        <dbReference type="ARBA" id="ARBA00023136"/>
    </source>
</evidence>
<sequence>MNATHQTLHTKAWQFVVLVGVVSLFADMTYEGARSITGQYLALLGASATVIGIVAGLGEFIGYAFRLLAGTIADKTRRYWALTLLGYAVNVTAVPALALVGRWETAASLMFAERFGKALRTPARDAMLSYAASQTGRGIAFGIHEALDQTGAILGPILMAIVLQWRNDYRFGFLTLLAPALLTLLVLLIAWRFYPQPQHLEIAPTASSTALPRRFWRYLVFASLAVAGFPHFQLLAYHFKVTACLPEALIPAAFGLAMATDAIAALAMGRWFDRIGLTLLVAVPLITFAAALALFTHLSASAWLGMILWGIVMGAQESVMRAAIAEMATRERRASAYGIFNAAYGLAWLLGGTTMGWLYDHHSVNGLLTFIALMQIASLPFLFSAIKPEGWEVQ</sequence>
<dbReference type="PANTHER" id="PTHR42688:SF1">
    <property type="entry name" value="BLR5212 PROTEIN"/>
    <property type="match status" value="1"/>
</dbReference>
<evidence type="ECO:0000256" key="4">
    <source>
        <dbReference type="ARBA" id="ARBA00022989"/>
    </source>
</evidence>
<keyword evidence="3 6" id="KW-0812">Transmembrane</keyword>
<comment type="caution">
    <text evidence="8">The sequence shown here is derived from an EMBL/GenBank/DDBJ whole genome shotgun (WGS) entry which is preliminary data.</text>
</comment>
<dbReference type="SUPFAM" id="SSF103473">
    <property type="entry name" value="MFS general substrate transporter"/>
    <property type="match status" value="1"/>
</dbReference>
<evidence type="ECO:0000313" key="9">
    <source>
        <dbReference type="Proteomes" id="UP000236173"/>
    </source>
</evidence>
<keyword evidence="5 6" id="KW-0472">Membrane</keyword>
<dbReference type="GO" id="GO:0005886">
    <property type="term" value="C:plasma membrane"/>
    <property type="evidence" value="ECO:0007669"/>
    <property type="project" value="UniProtKB-SubCell"/>
</dbReference>
<evidence type="ECO:0000256" key="2">
    <source>
        <dbReference type="ARBA" id="ARBA00022475"/>
    </source>
</evidence>
<keyword evidence="4 6" id="KW-1133">Transmembrane helix</keyword>
<dbReference type="Pfam" id="PF07690">
    <property type="entry name" value="MFS_1"/>
    <property type="match status" value="2"/>
</dbReference>
<feature type="transmembrane region" description="Helical" evidence="6">
    <location>
        <begin position="12"/>
        <end position="30"/>
    </location>
</feature>
<dbReference type="PANTHER" id="PTHR42688">
    <property type="entry name" value="CONSERVED PROTEIN"/>
    <property type="match status" value="1"/>
</dbReference>
<evidence type="ECO:0000256" key="1">
    <source>
        <dbReference type="ARBA" id="ARBA00004651"/>
    </source>
</evidence>
<evidence type="ECO:0000256" key="6">
    <source>
        <dbReference type="SAM" id="Phobius"/>
    </source>
</evidence>
<feature type="transmembrane region" description="Helical" evidence="6">
    <location>
        <begin position="336"/>
        <end position="359"/>
    </location>
</feature>
<comment type="subcellular location">
    <subcellularLocation>
        <location evidence="1">Cell membrane</location>
        <topology evidence="1">Multi-pass membrane protein</topology>
    </subcellularLocation>
</comment>
<dbReference type="InterPro" id="IPR036259">
    <property type="entry name" value="MFS_trans_sf"/>
</dbReference>
<name>A0A2H5XC60_9BACT</name>
<accession>A0A2H5XC60</accession>
<feature type="transmembrane region" description="Helical" evidence="6">
    <location>
        <begin position="79"/>
        <end position="100"/>
    </location>
</feature>
<keyword evidence="2" id="KW-1003">Cell membrane</keyword>
<dbReference type="InterPro" id="IPR052425">
    <property type="entry name" value="Uncharacterized_MFS-type"/>
</dbReference>
<evidence type="ECO:0000313" key="8">
    <source>
        <dbReference type="EMBL" id="GBC98781.1"/>
    </source>
</evidence>
<reference evidence="9" key="1">
    <citation type="submission" date="2017-09" db="EMBL/GenBank/DDBJ databases">
        <title>Metaegenomics of thermophilic ammonia-oxidizing enrichment culture.</title>
        <authorList>
            <person name="Kato S."/>
            <person name="Suzuki K."/>
        </authorList>
    </citation>
    <scope>NUCLEOTIDE SEQUENCE [LARGE SCALE GENOMIC DNA]</scope>
</reference>
<dbReference type="PROSITE" id="PS50850">
    <property type="entry name" value="MFS"/>
    <property type="match status" value="1"/>
</dbReference>
<feature type="transmembrane region" description="Helical" evidence="6">
    <location>
        <begin position="42"/>
        <end position="67"/>
    </location>
</feature>
<feature type="transmembrane region" description="Helical" evidence="6">
    <location>
        <begin position="302"/>
        <end position="324"/>
    </location>
</feature>
<gene>
    <name evidence="8" type="ORF">HRbin17_01295</name>
</gene>
<feature type="domain" description="Major facilitator superfamily (MFS) profile" evidence="7">
    <location>
        <begin position="13"/>
        <end position="389"/>
    </location>
</feature>
<feature type="transmembrane region" description="Helical" evidence="6">
    <location>
        <begin position="275"/>
        <end position="296"/>
    </location>
</feature>
<protein>
    <recommendedName>
        <fullName evidence="7">Major facilitator superfamily (MFS) profile domain-containing protein</fullName>
    </recommendedName>
</protein>
<evidence type="ECO:0000259" key="7">
    <source>
        <dbReference type="PROSITE" id="PS50850"/>
    </source>
</evidence>
<dbReference type="Proteomes" id="UP000236173">
    <property type="component" value="Unassembled WGS sequence"/>
</dbReference>
<organism evidence="8 9">
    <name type="scientific">Candidatus Fervidibacter japonicus</name>
    <dbReference type="NCBI Taxonomy" id="2035412"/>
    <lineage>
        <taxon>Bacteria</taxon>
        <taxon>Candidatus Fervidibacterota</taxon>
        <taxon>Candidatus Fervidibacter</taxon>
    </lineage>
</organism>